<dbReference type="PANTHER" id="PTHR42951:SF4">
    <property type="entry name" value="ACYL-COENZYME A THIOESTERASE MBLAC2"/>
    <property type="match status" value="1"/>
</dbReference>
<evidence type="ECO:0000256" key="1">
    <source>
        <dbReference type="ARBA" id="ARBA00005250"/>
    </source>
</evidence>
<dbReference type="PROSITE" id="PS51257">
    <property type="entry name" value="PROKAR_LIPOPROTEIN"/>
    <property type="match status" value="1"/>
</dbReference>
<dbReference type="SUPFAM" id="SSF56281">
    <property type="entry name" value="Metallo-hydrolase/oxidoreductase"/>
    <property type="match status" value="1"/>
</dbReference>
<dbReference type="Gene3D" id="3.60.15.10">
    <property type="entry name" value="Ribonuclease Z/Hydroxyacylglutathione hydrolase-like"/>
    <property type="match status" value="1"/>
</dbReference>
<dbReference type="PANTHER" id="PTHR42951">
    <property type="entry name" value="METALLO-BETA-LACTAMASE DOMAIN-CONTAINING"/>
    <property type="match status" value="1"/>
</dbReference>
<sequence length="366" mass="39090">MPSRALAVLVALCAAVSTVGCRRPMPAPARPTASIDVVALGQGAYAVLRHEPPAFLFESNGGFVVGDRDVLVIDAQFTAAHTREVIAAIRGVTRLPVRTVVVTHAHDDHVSGLQVYRDSFPDVEIVAHAATRDDLAGGYQQRRRELVDNLRAGTARYRTLLETGRARDGRAIDDEERASFTALLALADGYLADAPSWRPTPPTRTFDGDSLLLRRAGRAVMLRHLGRGHTAGDVVVHLPAEGIVYAGDLAAWPVPLVGTTSFPADYAAALGRLRALRPRVLVGGHGPVMRDDAYVARVQALLEAVQTRTAAAVARGETAEQAQRSVDLSDFRRAFAGESRVRGALFDAYVAAPAVARAHAQATAAR</sequence>
<dbReference type="InterPro" id="IPR036866">
    <property type="entry name" value="RibonucZ/Hydroxyglut_hydro"/>
</dbReference>
<organism evidence="3 4">
    <name type="scientific">Roseisolibacter agri</name>
    <dbReference type="NCBI Taxonomy" id="2014610"/>
    <lineage>
        <taxon>Bacteria</taxon>
        <taxon>Pseudomonadati</taxon>
        <taxon>Gemmatimonadota</taxon>
        <taxon>Gemmatimonadia</taxon>
        <taxon>Gemmatimonadales</taxon>
        <taxon>Gemmatimonadaceae</taxon>
        <taxon>Roseisolibacter</taxon>
    </lineage>
</organism>
<dbReference type="Proteomes" id="UP001161325">
    <property type="component" value="Unassembled WGS sequence"/>
</dbReference>
<reference evidence="3" key="1">
    <citation type="submission" date="2022-08" db="EMBL/GenBank/DDBJ databases">
        <title>Draft genome sequencing of Roseisolibacter agri AW1220.</title>
        <authorList>
            <person name="Tobiishi Y."/>
            <person name="Tonouchi A."/>
        </authorList>
    </citation>
    <scope>NUCLEOTIDE SEQUENCE</scope>
    <source>
        <strain evidence="3">AW1220</strain>
    </source>
</reference>
<dbReference type="GO" id="GO:0017001">
    <property type="term" value="P:antibiotic catabolic process"/>
    <property type="evidence" value="ECO:0007669"/>
    <property type="project" value="UniProtKB-ARBA"/>
</dbReference>
<dbReference type="InterPro" id="IPR001279">
    <property type="entry name" value="Metallo-B-lactamas"/>
</dbReference>
<accession>A0AA37Q8C9</accession>
<name>A0AA37Q8C9_9BACT</name>
<dbReference type="Pfam" id="PF00753">
    <property type="entry name" value="Lactamase_B"/>
    <property type="match status" value="1"/>
</dbReference>
<evidence type="ECO:0000259" key="2">
    <source>
        <dbReference type="SMART" id="SM00849"/>
    </source>
</evidence>
<dbReference type="InterPro" id="IPR050855">
    <property type="entry name" value="NDM-1-like"/>
</dbReference>
<feature type="domain" description="Metallo-beta-lactamase" evidence="2">
    <location>
        <begin position="58"/>
        <end position="285"/>
    </location>
</feature>
<dbReference type="EMBL" id="BRXS01000001">
    <property type="protein sequence ID" value="GLC24201.1"/>
    <property type="molecule type" value="Genomic_DNA"/>
</dbReference>
<dbReference type="SMART" id="SM00849">
    <property type="entry name" value="Lactamase_B"/>
    <property type="match status" value="1"/>
</dbReference>
<keyword evidence="4" id="KW-1185">Reference proteome</keyword>
<dbReference type="CDD" id="cd16282">
    <property type="entry name" value="metallo-hydrolase-like_MBL-fold"/>
    <property type="match status" value="1"/>
</dbReference>
<evidence type="ECO:0000313" key="3">
    <source>
        <dbReference type="EMBL" id="GLC24201.1"/>
    </source>
</evidence>
<gene>
    <name evidence="3" type="ORF">rosag_07140</name>
</gene>
<dbReference type="AlphaFoldDB" id="A0AA37Q8C9"/>
<comment type="caution">
    <text evidence="3">The sequence shown here is derived from an EMBL/GenBank/DDBJ whole genome shotgun (WGS) entry which is preliminary data.</text>
</comment>
<dbReference type="RefSeq" id="WP_284348650.1">
    <property type="nucleotide sequence ID" value="NZ_BRXS01000001.1"/>
</dbReference>
<proteinExistence type="inferred from homology"/>
<protein>
    <submittedName>
        <fullName evidence="3">MBL fold metallo-hydrolase</fullName>
    </submittedName>
</protein>
<comment type="similarity">
    <text evidence="1">Belongs to the metallo-beta-lactamase superfamily. Class-B beta-lactamase family.</text>
</comment>
<evidence type="ECO:0000313" key="4">
    <source>
        <dbReference type="Proteomes" id="UP001161325"/>
    </source>
</evidence>